<feature type="compositionally biased region" description="Polar residues" evidence="1">
    <location>
        <begin position="361"/>
        <end position="388"/>
    </location>
</feature>
<feature type="compositionally biased region" description="Basic and acidic residues" evidence="1">
    <location>
        <begin position="446"/>
        <end position="456"/>
    </location>
</feature>
<feature type="region of interest" description="Disordered" evidence="1">
    <location>
        <begin position="302"/>
        <end position="321"/>
    </location>
</feature>
<feature type="compositionally biased region" description="Basic and acidic residues" evidence="1">
    <location>
        <begin position="347"/>
        <end position="359"/>
    </location>
</feature>
<organism evidence="2 3">
    <name type="scientific">Kipferlia bialata</name>
    <dbReference type="NCBI Taxonomy" id="797122"/>
    <lineage>
        <taxon>Eukaryota</taxon>
        <taxon>Metamonada</taxon>
        <taxon>Carpediemonas-like organisms</taxon>
        <taxon>Kipferlia</taxon>
    </lineage>
</organism>
<evidence type="ECO:0000256" key="1">
    <source>
        <dbReference type="SAM" id="MobiDB-lite"/>
    </source>
</evidence>
<name>A0A9K3CWE7_9EUKA</name>
<keyword evidence="3" id="KW-1185">Reference proteome</keyword>
<gene>
    <name evidence="2" type="ORF">KIPB_005697</name>
</gene>
<dbReference type="AlphaFoldDB" id="A0A9K3CWE7"/>
<feature type="region of interest" description="Disordered" evidence="1">
    <location>
        <begin position="438"/>
        <end position="474"/>
    </location>
</feature>
<evidence type="ECO:0000313" key="2">
    <source>
        <dbReference type="EMBL" id="GIQ84242.1"/>
    </source>
</evidence>
<reference evidence="2 3" key="1">
    <citation type="journal article" date="2018" name="PLoS ONE">
        <title>The draft genome of Kipferlia bialata reveals reductive genome evolution in fornicate parasites.</title>
        <authorList>
            <person name="Tanifuji G."/>
            <person name="Takabayashi S."/>
            <person name="Kume K."/>
            <person name="Takagi M."/>
            <person name="Nakayama T."/>
            <person name="Kamikawa R."/>
            <person name="Inagaki Y."/>
            <person name="Hashimoto T."/>
        </authorList>
    </citation>
    <scope>NUCLEOTIDE SEQUENCE [LARGE SCALE GENOMIC DNA]</scope>
    <source>
        <strain evidence="2">NY0173</strain>
    </source>
</reference>
<proteinExistence type="predicted"/>
<accession>A0A9K3CWE7</accession>
<comment type="caution">
    <text evidence="2">The sequence shown here is derived from an EMBL/GenBank/DDBJ whole genome shotgun (WGS) entry which is preliminary data.</text>
</comment>
<sequence>MPEIAGSLGAHLYNSRPAESAQMGETRKKELAREKFLKLRSEVAVVLASGEATSAASLSELVAGDFVAYVSERAAVSRQLLDDDRHVPLYKAILRTFHKLRALKKLPSLSGDMDLQVQVEMEEEKLDLAHANVATRQKWRFERFRQLRDEYLSKSLPVTSRRMLRRHYSVHVPLIYLLVRVSALKLMEEAMPKWSQCPVARSAELRAFNLLQSVVDQHGAMTSLSFASPYIPSRYRSGLASHRSGYNSVRFSRMRPPKLQMAGTLSSSVQLLVNGSSDEPGSCADDLRRKFAGWLRDVNSLESIDPNGEQETYSGAPSPAQKLEKAIAGSHWERNAASSGMVDSTPEPDRERERERERANSYMQTPMFNGSASVTGSRRGSARSTPGSSARRRSLLPKVAASFQVRRYSNLPKNQGEEEGGVLTSGGIVLPPLSLSLAGSGSVKSTHRERLSKRDQGWNTPGVDGMLTIPEMAE</sequence>
<feature type="region of interest" description="Disordered" evidence="1">
    <location>
        <begin position="332"/>
        <end position="396"/>
    </location>
</feature>
<protein>
    <submittedName>
        <fullName evidence="2">Uncharacterized protein</fullName>
    </submittedName>
</protein>
<dbReference type="Proteomes" id="UP000265618">
    <property type="component" value="Unassembled WGS sequence"/>
</dbReference>
<dbReference type="EMBL" id="BDIP01001364">
    <property type="protein sequence ID" value="GIQ84242.1"/>
    <property type="molecule type" value="Genomic_DNA"/>
</dbReference>
<evidence type="ECO:0000313" key="3">
    <source>
        <dbReference type="Proteomes" id="UP000265618"/>
    </source>
</evidence>